<feature type="domain" description="Reverse transcriptase zinc-binding" evidence="1">
    <location>
        <begin position="137"/>
        <end position="221"/>
    </location>
</feature>
<name>A0A9W3BRG7_RAPSA</name>
<gene>
    <name evidence="3" type="primary">LOC108833339</name>
</gene>
<dbReference type="AlphaFoldDB" id="A0A9W3BRG7"/>
<dbReference type="Proteomes" id="UP000504610">
    <property type="component" value="Chromosome 5"/>
</dbReference>
<dbReference type="KEGG" id="rsz:108833339"/>
<sequence>MWVNWVKVYLIRKNSFWMIKENTQIGSWMWKKILKYRDLAKRMCKVEVKNGKKTSFWFESWSSMGCLKDILSSGSHIDMGILASATVEESWKHRRRTHRVVILNRVEEEIEKSRSKRSEEEDVSLWLNGKGQTKKVFSSKETWEFIREKHQNCYWHEAVWFKHSTPKYSFILWMAMKGRLATGDRMIAWDGNINVSCVLCKEPLEILEHLFFGCIYSAQIWEVLMRGILREQFTLNWEEIKRMMVDRRRDKMHMFLIRYMVQATVYMIWRERNRRRHGDAEAPAALLIKLLNKNMRNKLTLIQRGGNNKMGEEMQYWFATR</sequence>
<keyword evidence="2" id="KW-1185">Reference proteome</keyword>
<evidence type="ECO:0000313" key="2">
    <source>
        <dbReference type="Proteomes" id="UP000504610"/>
    </source>
</evidence>
<evidence type="ECO:0000313" key="3">
    <source>
        <dbReference type="RefSeq" id="XP_056841824.1"/>
    </source>
</evidence>
<proteinExistence type="predicted"/>
<dbReference type="RefSeq" id="XP_056841824.1">
    <property type="nucleotide sequence ID" value="XM_056985844.1"/>
</dbReference>
<dbReference type="PANTHER" id="PTHR33116:SF84">
    <property type="entry name" value="RNA-DIRECTED DNA POLYMERASE"/>
    <property type="match status" value="1"/>
</dbReference>
<organism evidence="2 3">
    <name type="scientific">Raphanus sativus</name>
    <name type="common">Radish</name>
    <name type="synonym">Raphanus raphanistrum var. sativus</name>
    <dbReference type="NCBI Taxonomy" id="3726"/>
    <lineage>
        <taxon>Eukaryota</taxon>
        <taxon>Viridiplantae</taxon>
        <taxon>Streptophyta</taxon>
        <taxon>Embryophyta</taxon>
        <taxon>Tracheophyta</taxon>
        <taxon>Spermatophyta</taxon>
        <taxon>Magnoliopsida</taxon>
        <taxon>eudicotyledons</taxon>
        <taxon>Gunneridae</taxon>
        <taxon>Pentapetalae</taxon>
        <taxon>rosids</taxon>
        <taxon>malvids</taxon>
        <taxon>Brassicales</taxon>
        <taxon>Brassicaceae</taxon>
        <taxon>Brassiceae</taxon>
        <taxon>Raphanus</taxon>
    </lineage>
</organism>
<dbReference type="PANTHER" id="PTHR33116">
    <property type="entry name" value="REVERSE TRANSCRIPTASE ZINC-BINDING DOMAIN-CONTAINING PROTEIN-RELATED-RELATED"/>
    <property type="match status" value="1"/>
</dbReference>
<dbReference type="OrthoDB" id="1033916at2759"/>
<reference evidence="2" key="1">
    <citation type="journal article" date="2019" name="Database">
        <title>The radish genome database (RadishGD): an integrated information resource for radish genomics.</title>
        <authorList>
            <person name="Yu H.J."/>
            <person name="Baek S."/>
            <person name="Lee Y.J."/>
            <person name="Cho A."/>
            <person name="Mun J.H."/>
        </authorList>
    </citation>
    <scope>NUCLEOTIDE SEQUENCE [LARGE SCALE GENOMIC DNA]</scope>
    <source>
        <strain evidence="2">cv. WK10039</strain>
    </source>
</reference>
<reference evidence="3" key="2">
    <citation type="submission" date="2025-08" db="UniProtKB">
        <authorList>
            <consortium name="RefSeq"/>
        </authorList>
    </citation>
    <scope>IDENTIFICATION</scope>
    <source>
        <tissue evidence="3">Leaf</tissue>
    </source>
</reference>
<dbReference type="GeneID" id="108833339"/>
<accession>A0A9W3BRG7</accession>
<dbReference type="InterPro" id="IPR026960">
    <property type="entry name" value="RVT-Znf"/>
</dbReference>
<evidence type="ECO:0000259" key="1">
    <source>
        <dbReference type="Pfam" id="PF13966"/>
    </source>
</evidence>
<protein>
    <submittedName>
        <fullName evidence="3">Uncharacterized protein LOC108833339</fullName>
    </submittedName>
</protein>
<dbReference type="Pfam" id="PF13966">
    <property type="entry name" value="zf-RVT"/>
    <property type="match status" value="1"/>
</dbReference>